<dbReference type="InterPro" id="IPR004360">
    <property type="entry name" value="Glyas_Fos-R_dOase_dom"/>
</dbReference>
<reference evidence="2" key="2">
    <citation type="submission" date="2023-01" db="EMBL/GenBank/DDBJ databases">
        <title>Draft genome sequence of Devosia yakushimensis strain NBRC 103855.</title>
        <authorList>
            <person name="Sun Q."/>
            <person name="Mori K."/>
        </authorList>
    </citation>
    <scope>NUCLEOTIDE SEQUENCE</scope>
    <source>
        <strain evidence="2">NBRC 103855</strain>
    </source>
</reference>
<dbReference type="Pfam" id="PF00903">
    <property type="entry name" value="Glyoxalase"/>
    <property type="match status" value="1"/>
</dbReference>
<proteinExistence type="predicted"/>
<dbReference type="Gene3D" id="3.10.180.10">
    <property type="entry name" value="2,3-Dihydroxybiphenyl 1,2-Dioxygenase, domain 1"/>
    <property type="match status" value="1"/>
</dbReference>
<dbReference type="InterPro" id="IPR052164">
    <property type="entry name" value="Anthracycline_SecMetBiosynth"/>
</dbReference>
<dbReference type="SUPFAM" id="SSF54593">
    <property type="entry name" value="Glyoxalase/Bleomycin resistance protein/Dihydroxybiphenyl dioxygenase"/>
    <property type="match status" value="1"/>
</dbReference>
<evidence type="ECO:0000313" key="2">
    <source>
        <dbReference type="EMBL" id="GLQ10932.1"/>
    </source>
</evidence>
<dbReference type="InterPro" id="IPR029068">
    <property type="entry name" value="Glyas_Bleomycin-R_OHBP_Dase"/>
</dbReference>
<accession>A0ABQ5UHN8</accession>
<dbReference type="PROSITE" id="PS51819">
    <property type="entry name" value="VOC"/>
    <property type="match status" value="1"/>
</dbReference>
<gene>
    <name evidence="2" type="ORF">GCM10007913_28640</name>
</gene>
<comment type="caution">
    <text evidence="2">The sequence shown here is derived from an EMBL/GenBank/DDBJ whole genome shotgun (WGS) entry which is preliminary data.</text>
</comment>
<dbReference type="Proteomes" id="UP001161406">
    <property type="component" value="Unassembled WGS sequence"/>
</dbReference>
<evidence type="ECO:0000259" key="1">
    <source>
        <dbReference type="PROSITE" id="PS51819"/>
    </source>
</evidence>
<dbReference type="InterPro" id="IPR037523">
    <property type="entry name" value="VOC_core"/>
</dbReference>
<feature type="domain" description="VOC" evidence="1">
    <location>
        <begin position="7"/>
        <end position="123"/>
    </location>
</feature>
<dbReference type="CDD" id="cd07247">
    <property type="entry name" value="SgaA_N_like"/>
    <property type="match status" value="1"/>
</dbReference>
<organism evidence="2 3">
    <name type="scientific">Devosia yakushimensis</name>
    <dbReference type="NCBI Taxonomy" id="470028"/>
    <lineage>
        <taxon>Bacteria</taxon>
        <taxon>Pseudomonadati</taxon>
        <taxon>Pseudomonadota</taxon>
        <taxon>Alphaproteobacteria</taxon>
        <taxon>Hyphomicrobiales</taxon>
        <taxon>Devosiaceae</taxon>
        <taxon>Devosia</taxon>
    </lineage>
</organism>
<protein>
    <recommendedName>
        <fullName evidence="1">VOC domain-containing protein</fullName>
    </recommendedName>
</protein>
<dbReference type="PANTHER" id="PTHR33993:SF14">
    <property type="entry name" value="GB|AAF24581.1"/>
    <property type="match status" value="1"/>
</dbReference>
<evidence type="ECO:0000313" key="3">
    <source>
        <dbReference type="Proteomes" id="UP001161406"/>
    </source>
</evidence>
<keyword evidence="3" id="KW-1185">Reference proteome</keyword>
<reference evidence="2" key="1">
    <citation type="journal article" date="2014" name="Int. J. Syst. Evol. Microbiol.">
        <title>Complete genome of a new Firmicutes species belonging to the dominant human colonic microbiota ('Ruminococcus bicirculans') reveals two chromosomes and a selective capacity to utilize plant glucans.</title>
        <authorList>
            <consortium name="NISC Comparative Sequencing Program"/>
            <person name="Wegmann U."/>
            <person name="Louis P."/>
            <person name="Goesmann A."/>
            <person name="Henrissat B."/>
            <person name="Duncan S.H."/>
            <person name="Flint H.J."/>
        </authorList>
    </citation>
    <scope>NUCLEOTIDE SEQUENCE</scope>
    <source>
        <strain evidence="2">NBRC 103855</strain>
    </source>
</reference>
<dbReference type="RefSeq" id="WP_284391971.1">
    <property type="nucleotide sequence ID" value="NZ_BSNG01000001.1"/>
</dbReference>
<sequence>MGRPHGIFAWHDLLTTDVEKAKAFFTATLGWTYQDYDLAGEPYFVIKSGDEMVGGLGTLAQGFLDSSQSYWLGYIEVNDIDRRFALAVEQGASVVRPPHDVPGIGRLCVLHDPTGAVIGWMQGL</sequence>
<dbReference type="EMBL" id="BSNG01000001">
    <property type="protein sequence ID" value="GLQ10932.1"/>
    <property type="molecule type" value="Genomic_DNA"/>
</dbReference>
<name>A0ABQ5UHN8_9HYPH</name>
<dbReference type="PANTHER" id="PTHR33993">
    <property type="entry name" value="GLYOXALASE-RELATED"/>
    <property type="match status" value="1"/>
</dbReference>